<evidence type="ECO:0000256" key="2">
    <source>
        <dbReference type="ARBA" id="ARBA00022490"/>
    </source>
</evidence>
<dbReference type="EMBL" id="JANIIK010000118">
    <property type="protein sequence ID" value="KAJ3585157.1"/>
    <property type="molecule type" value="Genomic_DNA"/>
</dbReference>
<comment type="caution">
    <text evidence="8">The sequence shown here is derived from an EMBL/GenBank/DDBJ whole genome shotgun (WGS) entry which is preliminary data.</text>
</comment>
<dbReference type="Gene3D" id="2.60.200.20">
    <property type="match status" value="1"/>
</dbReference>
<keyword evidence="2" id="KW-0963">Cytoplasm</keyword>
<dbReference type="InterPro" id="IPR000253">
    <property type="entry name" value="FHA_dom"/>
</dbReference>
<dbReference type="InterPro" id="IPR008984">
    <property type="entry name" value="SMAD_FHA_dom_sf"/>
</dbReference>
<evidence type="ECO:0000259" key="7">
    <source>
        <dbReference type="Pfam" id="PF00498"/>
    </source>
</evidence>
<dbReference type="GO" id="GO:0005737">
    <property type="term" value="C:cytoplasm"/>
    <property type="evidence" value="ECO:0007669"/>
    <property type="project" value="UniProtKB-SubCell"/>
</dbReference>
<comment type="similarity">
    <text evidence="5">Belongs to the TIFA family.</text>
</comment>
<evidence type="ECO:0000256" key="1">
    <source>
        <dbReference type="ARBA" id="ARBA00004496"/>
    </source>
</evidence>
<dbReference type="Pfam" id="PF00498">
    <property type="entry name" value="FHA"/>
    <property type="match status" value="1"/>
</dbReference>
<evidence type="ECO:0000313" key="8">
    <source>
        <dbReference type="EMBL" id="KAJ3585157.1"/>
    </source>
</evidence>
<evidence type="ECO:0000256" key="6">
    <source>
        <dbReference type="ARBA" id="ARBA00040160"/>
    </source>
</evidence>
<dbReference type="InterPro" id="IPR033621">
    <property type="entry name" value="TIFA"/>
</dbReference>
<protein>
    <recommendedName>
        <fullName evidence="6">TRAF-interacting protein with FHA domain-containing protein A</fullName>
    </recommendedName>
</protein>
<dbReference type="GO" id="GO:0043123">
    <property type="term" value="P:positive regulation of canonical NF-kappaB signal transduction"/>
    <property type="evidence" value="ECO:0007669"/>
    <property type="project" value="InterPro"/>
</dbReference>
<name>A0A9Q0DBF9_9TELE</name>
<dbReference type="SUPFAM" id="SSF49879">
    <property type="entry name" value="SMAD/FHA domain"/>
    <property type="match status" value="1"/>
</dbReference>
<keyword evidence="3" id="KW-0399">Innate immunity</keyword>
<evidence type="ECO:0000256" key="4">
    <source>
        <dbReference type="ARBA" id="ARBA00022859"/>
    </source>
</evidence>
<dbReference type="PANTHER" id="PTHR31266">
    <property type="entry name" value="TRAF-INTERACTING PROTEIN WITH FHA DOMAIN-CONTAINING PROTEIN A FAMILY MEMBER"/>
    <property type="match status" value="1"/>
</dbReference>
<sequence length="196" mass="21445">MDVSQTLETEEDQLTCLFIGLHHPQQGAQGMFRLLPLGPGAGRQVHPADEPLRFGRDQQACAFALADPRVSRKQLSVQAFRSPRDPYLRFSVQSLSQKGRVTVDGVSLVYLERRDVGDAALVRFGDYEMLIRVEQGEAQASFEVLFDVLETRPSGAAAAVVTAPSMVPIMETGLSDTPANLRSLGPMESDETLLCL</sequence>
<dbReference type="OrthoDB" id="9893545at2759"/>
<evidence type="ECO:0000256" key="3">
    <source>
        <dbReference type="ARBA" id="ARBA00022588"/>
    </source>
</evidence>
<dbReference type="GO" id="GO:0045087">
    <property type="term" value="P:innate immune response"/>
    <property type="evidence" value="ECO:0007669"/>
    <property type="project" value="UniProtKB-KW"/>
</dbReference>
<evidence type="ECO:0000256" key="5">
    <source>
        <dbReference type="ARBA" id="ARBA00038199"/>
    </source>
</evidence>
<evidence type="ECO:0000313" key="9">
    <source>
        <dbReference type="Proteomes" id="UP001148018"/>
    </source>
</evidence>
<proteinExistence type="inferred from homology"/>
<gene>
    <name evidence="8" type="ORF">NHX12_013878</name>
</gene>
<dbReference type="PANTHER" id="PTHR31266:SF2">
    <property type="entry name" value="TRAF-INTERACTING PROTEIN WITH FHA DOMAIN-CONTAINING PROTEIN A"/>
    <property type="match status" value="1"/>
</dbReference>
<reference evidence="8" key="1">
    <citation type="submission" date="2022-07" db="EMBL/GenBank/DDBJ databases">
        <title>Chromosome-level genome of Muraenolepis orangiensis.</title>
        <authorList>
            <person name="Kim J."/>
        </authorList>
    </citation>
    <scope>NUCLEOTIDE SEQUENCE</scope>
    <source>
        <strain evidence="8">KU_S4_2022</strain>
        <tissue evidence="8">Muscle</tissue>
    </source>
</reference>
<keyword evidence="4" id="KW-0391">Immunity</keyword>
<dbReference type="AlphaFoldDB" id="A0A9Q0DBF9"/>
<feature type="domain" description="FHA" evidence="7">
    <location>
        <begin position="53"/>
        <end position="125"/>
    </location>
</feature>
<keyword evidence="9" id="KW-1185">Reference proteome</keyword>
<organism evidence="8 9">
    <name type="scientific">Muraenolepis orangiensis</name>
    <name type="common">Patagonian moray cod</name>
    <dbReference type="NCBI Taxonomy" id="630683"/>
    <lineage>
        <taxon>Eukaryota</taxon>
        <taxon>Metazoa</taxon>
        <taxon>Chordata</taxon>
        <taxon>Craniata</taxon>
        <taxon>Vertebrata</taxon>
        <taxon>Euteleostomi</taxon>
        <taxon>Actinopterygii</taxon>
        <taxon>Neopterygii</taxon>
        <taxon>Teleostei</taxon>
        <taxon>Neoteleostei</taxon>
        <taxon>Acanthomorphata</taxon>
        <taxon>Zeiogadaria</taxon>
        <taxon>Gadariae</taxon>
        <taxon>Gadiformes</taxon>
        <taxon>Muraenolepidoidei</taxon>
        <taxon>Muraenolepididae</taxon>
        <taxon>Muraenolepis</taxon>
    </lineage>
</organism>
<dbReference type="Proteomes" id="UP001148018">
    <property type="component" value="Unassembled WGS sequence"/>
</dbReference>
<comment type="subcellular location">
    <subcellularLocation>
        <location evidence="1">Cytoplasm</location>
    </subcellularLocation>
</comment>
<accession>A0A9Q0DBF9</accession>